<dbReference type="AlphaFoldDB" id="A0A2S5ZG91"/>
<dbReference type="RefSeq" id="WP_104320440.1">
    <property type="nucleotide sequence ID" value="NZ_PSSX01000001.1"/>
</dbReference>
<dbReference type="Proteomes" id="UP000239917">
    <property type="component" value="Unassembled WGS sequence"/>
</dbReference>
<organism evidence="2 3">
    <name type="scientific">Marinobacter maroccanus</name>
    <dbReference type="NCBI Taxonomy" id="2055143"/>
    <lineage>
        <taxon>Bacteria</taxon>
        <taxon>Pseudomonadati</taxon>
        <taxon>Pseudomonadota</taxon>
        <taxon>Gammaproteobacteria</taxon>
        <taxon>Pseudomonadales</taxon>
        <taxon>Marinobacteraceae</taxon>
        <taxon>Marinobacter</taxon>
    </lineage>
</organism>
<keyword evidence="3" id="KW-1185">Reference proteome</keyword>
<dbReference type="EMBL" id="PSSX01000001">
    <property type="protein sequence ID" value="PPI86202.1"/>
    <property type="molecule type" value="Genomic_DNA"/>
</dbReference>
<reference evidence="2 3" key="1">
    <citation type="submission" date="2018-01" db="EMBL/GenBank/DDBJ databases">
        <title>Complete genome sequences of the type strains of Marinobacter flavimaris and Marinobacter maroccanus.</title>
        <authorList>
            <person name="Palau M."/>
            <person name="Boujida N."/>
            <person name="Manresa A."/>
            <person name="Minana-Galbis D."/>
        </authorList>
    </citation>
    <scope>NUCLEOTIDE SEQUENCE [LARGE SCALE GENOMIC DNA]</scope>
    <source>
        <strain evidence="2 3">N4</strain>
    </source>
</reference>
<dbReference type="OrthoDB" id="7033453at2"/>
<name>A0A2S5ZG91_9GAMM</name>
<feature type="compositionally biased region" description="Basic and acidic residues" evidence="1">
    <location>
        <begin position="1"/>
        <end position="12"/>
    </location>
</feature>
<proteinExistence type="predicted"/>
<sequence length="74" mass="7943">MAEPTKKDEAAKDQAAPKADKVVITFTKPWSRYSRGDVAGFSADEAERLVKGKVAVKGTKLPASKADQEPEPKA</sequence>
<evidence type="ECO:0000313" key="2">
    <source>
        <dbReference type="EMBL" id="PPI86202.1"/>
    </source>
</evidence>
<comment type="caution">
    <text evidence="2">The sequence shown here is derived from an EMBL/GenBank/DDBJ whole genome shotgun (WGS) entry which is preliminary data.</text>
</comment>
<protein>
    <submittedName>
        <fullName evidence="2">Uncharacterized protein</fullName>
    </submittedName>
</protein>
<evidence type="ECO:0000256" key="1">
    <source>
        <dbReference type="SAM" id="MobiDB-lite"/>
    </source>
</evidence>
<gene>
    <name evidence="2" type="ORF">KEHDKFFH_02460</name>
</gene>
<evidence type="ECO:0000313" key="3">
    <source>
        <dbReference type="Proteomes" id="UP000239917"/>
    </source>
</evidence>
<accession>A0A2S5ZG91</accession>
<feature type="region of interest" description="Disordered" evidence="1">
    <location>
        <begin position="1"/>
        <end position="20"/>
    </location>
</feature>